<gene>
    <name evidence="3" type="ORF">PoB_000241000</name>
</gene>
<keyword evidence="2" id="KW-0732">Signal</keyword>
<name>A0AAV3XYK7_9GAST</name>
<organism evidence="3 4">
    <name type="scientific">Plakobranchus ocellatus</name>
    <dbReference type="NCBI Taxonomy" id="259542"/>
    <lineage>
        <taxon>Eukaryota</taxon>
        <taxon>Metazoa</taxon>
        <taxon>Spiralia</taxon>
        <taxon>Lophotrochozoa</taxon>
        <taxon>Mollusca</taxon>
        <taxon>Gastropoda</taxon>
        <taxon>Heterobranchia</taxon>
        <taxon>Euthyneura</taxon>
        <taxon>Panpulmonata</taxon>
        <taxon>Sacoglossa</taxon>
        <taxon>Placobranchoidea</taxon>
        <taxon>Plakobranchidae</taxon>
        <taxon>Plakobranchus</taxon>
    </lineage>
</organism>
<dbReference type="AlphaFoldDB" id="A0AAV3XYK7"/>
<feature type="compositionally biased region" description="Basic and acidic residues" evidence="1">
    <location>
        <begin position="45"/>
        <end position="57"/>
    </location>
</feature>
<evidence type="ECO:0000256" key="1">
    <source>
        <dbReference type="SAM" id="MobiDB-lite"/>
    </source>
</evidence>
<accession>A0AAV3XYK7</accession>
<protein>
    <submittedName>
        <fullName evidence="3">Uncharacterized protein</fullName>
    </submittedName>
</protein>
<dbReference type="EMBL" id="BLXT01000300">
    <property type="protein sequence ID" value="GFN75904.1"/>
    <property type="molecule type" value="Genomic_DNA"/>
</dbReference>
<feature type="chain" id="PRO_5043607270" evidence="2">
    <location>
        <begin position="19"/>
        <end position="75"/>
    </location>
</feature>
<sequence length="75" mass="8032">MAAFSGGFLVMAFTFCSRVPCMDDSLGPQQDDFKLLSPPFSQGADGRDRARDRRVPADLRAPSLASPSLATRALA</sequence>
<dbReference type="Proteomes" id="UP000735302">
    <property type="component" value="Unassembled WGS sequence"/>
</dbReference>
<reference evidence="3 4" key="1">
    <citation type="journal article" date="2021" name="Elife">
        <title>Chloroplast acquisition without the gene transfer in kleptoplastic sea slugs, Plakobranchus ocellatus.</title>
        <authorList>
            <person name="Maeda T."/>
            <person name="Takahashi S."/>
            <person name="Yoshida T."/>
            <person name="Shimamura S."/>
            <person name="Takaki Y."/>
            <person name="Nagai Y."/>
            <person name="Toyoda A."/>
            <person name="Suzuki Y."/>
            <person name="Arimoto A."/>
            <person name="Ishii H."/>
            <person name="Satoh N."/>
            <person name="Nishiyama T."/>
            <person name="Hasebe M."/>
            <person name="Maruyama T."/>
            <person name="Minagawa J."/>
            <person name="Obokata J."/>
            <person name="Shigenobu S."/>
        </authorList>
    </citation>
    <scope>NUCLEOTIDE SEQUENCE [LARGE SCALE GENOMIC DNA]</scope>
</reference>
<evidence type="ECO:0000313" key="4">
    <source>
        <dbReference type="Proteomes" id="UP000735302"/>
    </source>
</evidence>
<proteinExistence type="predicted"/>
<evidence type="ECO:0000256" key="2">
    <source>
        <dbReference type="SAM" id="SignalP"/>
    </source>
</evidence>
<keyword evidence="4" id="KW-1185">Reference proteome</keyword>
<feature type="signal peptide" evidence="2">
    <location>
        <begin position="1"/>
        <end position="18"/>
    </location>
</feature>
<comment type="caution">
    <text evidence="3">The sequence shown here is derived from an EMBL/GenBank/DDBJ whole genome shotgun (WGS) entry which is preliminary data.</text>
</comment>
<evidence type="ECO:0000313" key="3">
    <source>
        <dbReference type="EMBL" id="GFN75904.1"/>
    </source>
</evidence>
<feature type="region of interest" description="Disordered" evidence="1">
    <location>
        <begin position="28"/>
        <end position="75"/>
    </location>
</feature>